<accession>A0ABW6HXC7</accession>
<sequence length="262" mass="31268">MKTHILVILSLFFLNSLKAQEKSKDTLFFNIDKYYTISPTIIPNLSKQTYPERMVIEKQQMNQTKTNGYIFFVGNGFLTKGLKPKKVLSIKNYIENRKFYFDGKYNRIIDKWKLKDSLTDKYIIYFVNGNEFIQPRYLEYHSYYPIGKGENAITNKIKDTLFFKLDSYYVYESKITPGSYLIEDSKGSEIIFFEKMKTIFGLKPKKVLHLKEFVRHSKFFDENKFVKLDYFGLSQYLNNYEVFIIKNNNEYLHVNTTTVIYD</sequence>
<evidence type="ECO:0000313" key="2">
    <source>
        <dbReference type="EMBL" id="MFE3868412.1"/>
    </source>
</evidence>
<reference evidence="2 3" key="1">
    <citation type="submission" date="2024-06" db="EMBL/GenBank/DDBJ databases">
        <title>Flavobacterium spp. isolated from glacier.</title>
        <authorList>
            <person name="Han D."/>
        </authorList>
    </citation>
    <scope>NUCLEOTIDE SEQUENCE [LARGE SCALE GENOMIC DNA]</scope>
    <source>
        <strain evidence="2 3">LS2P90</strain>
    </source>
</reference>
<dbReference type="Proteomes" id="UP001600109">
    <property type="component" value="Unassembled WGS sequence"/>
</dbReference>
<gene>
    <name evidence="2" type="ORF">ACFX5E_10050</name>
</gene>
<organism evidence="2 3">
    <name type="scientific">Flavobacterium xylosi</name>
    <dbReference type="NCBI Taxonomy" id="3230415"/>
    <lineage>
        <taxon>Bacteria</taxon>
        <taxon>Pseudomonadati</taxon>
        <taxon>Bacteroidota</taxon>
        <taxon>Flavobacteriia</taxon>
        <taxon>Flavobacteriales</taxon>
        <taxon>Flavobacteriaceae</taxon>
        <taxon>Flavobacterium</taxon>
    </lineage>
</organism>
<proteinExistence type="predicted"/>
<name>A0ABW6HXC7_9FLAO</name>
<evidence type="ECO:0000313" key="3">
    <source>
        <dbReference type="Proteomes" id="UP001600109"/>
    </source>
</evidence>
<dbReference type="EMBL" id="JBHZPZ010000010">
    <property type="protein sequence ID" value="MFE3868412.1"/>
    <property type="molecule type" value="Genomic_DNA"/>
</dbReference>
<keyword evidence="1" id="KW-0732">Signal</keyword>
<feature type="chain" id="PRO_5046323418" evidence="1">
    <location>
        <begin position="20"/>
        <end position="262"/>
    </location>
</feature>
<dbReference type="RefSeq" id="WP_379855068.1">
    <property type="nucleotide sequence ID" value="NZ_JBHZPZ010000010.1"/>
</dbReference>
<evidence type="ECO:0000256" key="1">
    <source>
        <dbReference type="SAM" id="SignalP"/>
    </source>
</evidence>
<keyword evidence="3" id="KW-1185">Reference proteome</keyword>
<feature type="signal peptide" evidence="1">
    <location>
        <begin position="1"/>
        <end position="19"/>
    </location>
</feature>
<comment type="caution">
    <text evidence="2">The sequence shown here is derived from an EMBL/GenBank/DDBJ whole genome shotgun (WGS) entry which is preliminary data.</text>
</comment>
<protein>
    <submittedName>
        <fullName evidence="2">Uncharacterized protein</fullName>
    </submittedName>
</protein>